<keyword evidence="2" id="KW-1133">Transmembrane helix</keyword>
<evidence type="ECO:0000256" key="2">
    <source>
        <dbReference type="SAM" id="Phobius"/>
    </source>
</evidence>
<reference evidence="4" key="2">
    <citation type="submission" date="2020-09" db="EMBL/GenBank/DDBJ databases">
        <authorList>
            <person name="Sun Q."/>
            <person name="Ohkuma M."/>
        </authorList>
    </citation>
    <scope>NUCLEOTIDE SEQUENCE</scope>
    <source>
        <strain evidence="4">JCM 14371</strain>
    </source>
</reference>
<feature type="transmembrane region" description="Helical" evidence="2">
    <location>
        <begin position="61"/>
        <end position="82"/>
    </location>
</feature>
<gene>
    <name evidence="4" type="ORF">GCM10008939_29830</name>
</gene>
<evidence type="ECO:0000256" key="1">
    <source>
        <dbReference type="SAM" id="MobiDB-lite"/>
    </source>
</evidence>
<name>A0A917PLH4_9DEIO</name>
<keyword evidence="5" id="KW-1185">Reference proteome</keyword>
<dbReference type="Pfam" id="PF13559">
    <property type="entry name" value="DUF4129"/>
    <property type="match status" value="1"/>
</dbReference>
<sequence length="473" mass="48198">MRAGRAGATLGGMTAVLSGARGSWVSWLPVLLPFVALGALPWTVCLALSVALAVSRVNEDAEALGGALVLLAATAATLPVLFGTSPDRLPRAGEWFVAGALLGGAALWSMRRMAVGERRALLPGLLVLLVWPSVPGLLAFVLSALGMGGGRGSVTRSLWPARRVTGPVLVLLAVVGVAGALLAGVLPGPPPALSAGSTVRLPPAPAGARTQAAPQERAPAPITRAARSGGAARRPMPEELPLLRALVPVSGLLAAVCLVLLTQRARVKRGGRRSTWLDAAALLGLLGALLMVGVYGAGTRSGTLAAPPGAQAGQDPAGRAHTREQASAGQDGAARLNPAVLLMNVGIVASAVFLAAATLYLLHDAHLNRASRSSAVPDGMPAGGSAPPLPPLHRVRLAWRALEDALGEVGLPRLPSETPHEYARRVTVRHPDLSGPLSTLAALYAPVRYGGQLSERDAGTAEEAVSAVRHALP</sequence>
<evidence type="ECO:0000313" key="5">
    <source>
        <dbReference type="Proteomes" id="UP000635726"/>
    </source>
</evidence>
<feature type="transmembrane region" description="Helical" evidence="2">
    <location>
        <begin position="341"/>
        <end position="362"/>
    </location>
</feature>
<feature type="domain" description="Protein-glutamine gamma-glutamyltransferase-like C-terminal" evidence="3">
    <location>
        <begin position="398"/>
        <end position="469"/>
    </location>
</feature>
<feature type="transmembrane region" description="Helical" evidence="2">
    <location>
        <begin position="32"/>
        <end position="54"/>
    </location>
</feature>
<feature type="transmembrane region" description="Helical" evidence="2">
    <location>
        <begin position="120"/>
        <end position="145"/>
    </location>
</feature>
<feature type="compositionally biased region" description="Low complexity" evidence="1">
    <location>
        <begin position="306"/>
        <end position="319"/>
    </location>
</feature>
<comment type="caution">
    <text evidence="4">The sequence shown here is derived from an EMBL/GenBank/DDBJ whole genome shotgun (WGS) entry which is preliminary data.</text>
</comment>
<feature type="transmembrane region" description="Helical" evidence="2">
    <location>
        <begin position="275"/>
        <end position="298"/>
    </location>
</feature>
<feature type="region of interest" description="Disordered" evidence="1">
    <location>
        <begin position="306"/>
        <end position="330"/>
    </location>
</feature>
<dbReference type="EMBL" id="BMOE01000012">
    <property type="protein sequence ID" value="GGJ83968.1"/>
    <property type="molecule type" value="Genomic_DNA"/>
</dbReference>
<dbReference type="Proteomes" id="UP000635726">
    <property type="component" value="Unassembled WGS sequence"/>
</dbReference>
<evidence type="ECO:0000259" key="3">
    <source>
        <dbReference type="Pfam" id="PF13559"/>
    </source>
</evidence>
<keyword evidence="2" id="KW-0472">Membrane</keyword>
<proteinExistence type="predicted"/>
<dbReference type="InterPro" id="IPR025403">
    <property type="entry name" value="TgpA-like_C"/>
</dbReference>
<feature type="transmembrane region" description="Helical" evidence="2">
    <location>
        <begin position="166"/>
        <end position="186"/>
    </location>
</feature>
<feature type="transmembrane region" description="Helical" evidence="2">
    <location>
        <begin position="242"/>
        <end position="263"/>
    </location>
</feature>
<evidence type="ECO:0000313" key="4">
    <source>
        <dbReference type="EMBL" id="GGJ83968.1"/>
    </source>
</evidence>
<accession>A0A917PLH4</accession>
<reference evidence="4" key="1">
    <citation type="journal article" date="2014" name="Int. J. Syst. Evol. Microbiol.">
        <title>Complete genome sequence of Corynebacterium casei LMG S-19264T (=DSM 44701T), isolated from a smear-ripened cheese.</title>
        <authorList>
            <consortium name="US DOE Joint Genome Institute (JGI-PGF)"/>
            <person name="Walter F."/>
            <person name="Albersmeier A."/>
            <person name="Kalinowski J."/>
            <person name="Ruckert C."/>
        </authorList>
    </citation>
    <scope>NUCLEOTIDE SEQUENCE</scope>
    <source>
        <strain evidence="4">JCM 14371</strain>
    </source>
</reference>
<dbReference type="AlphaFoldDB" id="A0A917PLH4"/>
<keyword evidence="2" id="KW-0812">Transmembrane</keyword>
<organism evidence="4 5">
    <name type="scientific">Deinococcus aquiradiocola</name>
    <dbReference type="NCBI Taxonomy" id="393059"/>
    <lineage>
        <taxon>Bacteria</taxon>
        <taxon>Thermotogati</taxon>
        <taxon>Deinococcota</taxon>
        <taxon>Deinococci</taxon>
        <taxon>Deinococcales</taxon>
        <taxon>Deinococcaceae</taxon>
        <taxon>Deinococcus</taxon>
    </lineage>
</organism>
<protein>
    <recommendedName>
        <fullName evidence="3">Protein-glutamine gamma-glutamyltransferase-like C-terminal domain-containing protein</fullName>
    </recommendedName>
</protein>